<dbReference type="PROSITE" id="PS51257">
    <property type="entry name" value="PROKAR_LIPOPROTEIN"/>
    <property type="match status" value="1"/>
</dbReference>
<name>A0A7H9AR29_9FLAO</name>
<keyword evidence="2" id="KW-1185">Reference proteome</keyword>
<protein>
    <submittedName>
        <fullName evidence="1">Ribonuclease HII</fullName>
    </submittedName>
</protein>
<reference evidence="1 2" key="1">
    <citation type="journal article" date="2006" name="Int. J. Syst. Evol. Microbiol.">
        <title>Costertonia aggregata gen. nov., sp. nov., a mesophilic marine bacterium of the family Flavobacteriaceae, isolated from a mature biofilm.</title>
        <authorList>
            <person name="Kwon K.K."/>
            <person name="Lee Y.K."/>
            <person name="Lee H.K."/>
        </authorList>
    </citation>
    <scope>NUCLEOTIDE SEQUENCE [LARGE SCALE GENOMIC DNA]</scope>
    <source>
        <strain evidence="1 2">KCCM 42265</strain>
    </source>
</reference>
<evidence type="ECO:0000313" key="2">
    <source>
        <dbReference type="Proteomes" id="UP000509302"/>
    </source>
</evidence>
<proteinExistence type="predicted"/>
<dbReference type="RefSeq" id="WP_179242227.1">
    <property type="nucleotide sequence ID" value="NZ_CP058595.1"/>
</dbReference>
<organism evidence="1 2">
    <name type="scientific">Costertonia aggregata</name>
    <dbReference type="NCBI Taxonomy" id="343403"/>
    <lineage>
        <taxon>Bacteria</taxon>
        <taxon>Pseudomonadati</taxon>
        <taxon>Bacteroidota</taxon>
        <taxon>Flavobacteriia</taxon>
        <taxon>Flavobacteriales</taxon>
        <taxon>Flavobacteriaceae</taxon>
        <taxon>Costertonia</taxon>
    </lineage>
</organism>
<accession>A0A7H9AR29</accession>
<evidence type="ECO:0000313" key="1">
    <source>
        <dbReference type="EMBL" id="QLG45941.1"/>
    </source>
</evidence>
<dbReference type="Gene3D" id="2.130.10.10">
    <property type="entry name" value="YVTN repeat-like/Quinoprotein amine dehydrogenase"/>
    <property type="match status" value="1"/>
</dbReference>
<dbReference type="InterPro" id="IPR015943">
    <property type="entry name" value="WD40/YVTN_repeat-like_dom_sf"/>
</dbReference>
<dbReference type="InterPro" id="IPR011047">
    <property type="entry name" value="Quinoprotein_ADH-like_sf"/>
</dbReference>
<dbReference type="KEGG" id="cagg:HYG79_11460"/>
<gene>
    <name evidence="1" type="ORF">HYG79_11460</name>
</gene>
<dbReference type="Proteomes" id="UP000509302">
    <property type="component" value="Chromosome"/>
</dbReference>
<dbReference type="AlphaFoldDB" id="A0A7H9AR29"/>
<dbReference type="SUPFAM" id="SSF50998">
    <property type="entry name" value="Quinoprotein alcohol dehydrogenase-like"/>
    <property type="match status" value="1"/>
</dbReference>
<dbReference type="EMBL" id="CP058595">
    <property type="protein sequence ID" value="QLG45941.1"/>
    <property type="molecule type" value="Genomic_DNA"/>
</dbReference>
<sequence length="814" mass="92903">MILRIALPILFLFFLSCNEPLKTNSRLLDYVPSSASTVIKINDYQAFKSGLKNSFFIKQVETSKNYSAFSKKISVLDFVQTKNQSVLALIEVDEDDLGYFFIANDSTLNIQLDKIKNKTIEEIVYKGNVIKKHTLNESIFYQTRIDEKTIIASSKTILENGILSTEKENIAPTLQKLFAISDLNKSASIYINTKAGHSLFSPILKKKESLTGFADWISLDVDLGQNYVKLHGISIANDSIKNYLNFFKNTSPLNSKAALVTPQNTNTLFTYTFDDFSKFSKNRQSYSNNSTVSDTIFKTIEEIGELHFDNSRAILINAYDAESIFEFLNTVRRNAFNYQGHEIIELDKNDFLNFYLNPLVQDFEANHFVLLDNTMVFSENRETLQTVISSFNGKSSFEKSILYQSMQDELANEASVQFIADFKGLSNWIDSDFLSEIEDEQIKKYSFSAQATSDNGFYHTNIIIKKTENNQKPNITAPLFTVLLDNDIATPPQFIINHRTNKKEVVVQDQENNLYLISTKGKVLWKKQLKGRIQGKVHQVDIYKNGRLQLAFCTDNQFLILDRNGDLVQPFEISFSGGNLNPLAVFDYDEKKDYRFVITQGDKVFMYNNKGKIVTGFKYTKAKSPILTAPNHFRLNKKDYLVFVLENGDLKILNRVGDNRINVKEKINFSQNNPHLHNNRFIVTDVKGNLFATDTKGKTIKTPLNLNKDHGIDATSKTLAVMNDNILTIKGKKMEMDLGVYTKPTIFYLNDKIYVSVTDIQNQKVYLFDSQARPIQNFPVFGNSTIDLADIDNDSKLELTVQDQDNSLIVYKIN</sequence>